<evidence type="ECO:0000313" key="2">
    <source>
        <dbReference type="Proteomes" id="UP001139981"/>
    </source>
</evidence>
<evidence type="ECO:0000313" key="1">
    <source>
        <dbReference type="EMBL" id="KAJ2891305.1"/>
    </source>
</evidence>
<sequence>IAPRTELNANKLHELDVTLNDVPFSHIKLVVHPDGAIARLRAYGQRVQEVEVEAAREEAEAKAEAALAAEIGLSDSTSAVPTDIEDTASPPEPQDVVQVETVEAVEVIVKPKKTEESSSGAAHRVKKSKRTDKQQHQQFMSPVRPKKVKAKRSSEDSNEILAADQFSSRAGELIQSLTSPVPQRKRARTRSRAEDGSDEGSVDVGGAAKSKRSDRKSKTRSSKADA</sequence>
<dbReference type="EMBL" id="JANBVB010001029">
    <property type="protein sequence ID" value="KAJ2891305.1"/>
    <property type="molecule type" value="Genomic_DNA"/>
</dbReference>
<protein>
    <submittedName>
        <fullName evidence="1">Uncharacterized protein</fullName>
    </submittedName>
</protein>
<keyword evidence="2" id="KW-1185">Reference proteome</keyword>
<name>A0ACC1M0K2_9FUNG</name>
<gene>
    <name evidence="1" type="ORF">IWW38_003675</name>
</gene>
<reference evidence="1" key="1">
    <citation type="submission" date="2022-07" db="EMBL/GenBank/DDBJ databases">
        <title>Phylogenomic reconstructions and comparative analyses of Kickxellomycotina fungi.</title>
        <authorList>
            <person name="Reynolds N.K."/>
            <person name="Stajich J.E."/>
            <person name="Barry K."/>
            <person name="Grigoriev I.V."/>
            <person name="Crous P."/>
            <person name="Smith M.E."/>
        </authorList>
    </citation>
    <scope>NUCLEOTIDE SEQUENCE</scope>
    <source>
        <strain evidence="1">CBS 190363</strain>
    </source>
</reference>
<accession>A0ACC1M0K2</accession>
<organism evidence="1 2">
    <name type="scientific">Coemansia aciculifera</name>
    <dbReference type="NCBI Taxonomy" id="417176"/>
    <lineage>
        <taxon>Eukaryota</taxon>
        <taxon>Fungi</taxon>
        <taxon>Fungi incertae sedis</taxon>
        <taxon>Zoopagomycota</taxon>
        <taxon>Kickxellomycotina</taxon>
        <taxon>Kickxellomycetes</taxon>
        <taxon>Kickxellales</taxon>
        <taxon>Kickxellaceae</taxon>
        <taxon>Coemansia</taxon>
    </lineage>
</organism>
<comment type="caution">
    <text evidence="1">The sequence shown here is derived from an EMBL/GenBank/DDBJ whole genome shotgun (WGS) entry which is preliminary data.</text>
</comment>
<feature type="non-terminal residue" evidence="1">
    <location>
        <position position="1"/>
    </location>
</feature>
<dbReference type="Proteomes" id="UP001139981">
    <property type="component" value="Unassembled WGS sequence"/>
</dbReference>
<proteinExistence type="predicted"/>